<dbReference type="InterPro" id="IPR006628">
    <property type="entry name" value="PUR-bd_fam"/>
</dbReference>
<evidence type="ECO:0000313" key="5">
    <source>
        <dbReference type="Proteomes" id="UP000753961"/>
    </source>
</evidence>
<reference evidence="4" key="1">
    <citation type="submission" date="2021-06" db="EMBL/GenBank/DDBJ databases">
        <title>44 bacteria genomes isolated from Dapeng, Shenzhen.</title>
        <authorList>
            <person name="Zheng W."/>
            <person name="Yu S."/>
            <person name="Huang Y."/>
        </authorList>
    </citation>
    <scope>NUCLEOTIDE SEQUENCE</scope>
    <source>
        <strain evidence="4">DP5N28-2</strain>
    </source>
</reference>
<dbReference type="Pfam" id="PF11680">
    <property type="entry name" value="DUF3276"/>
    <property type="match status" value="1"/>
</dbReference>
<comment type="caution">
    <text evidence="4">The sequence shown here is derived from an EMBL/GenBank/DDBJ whole genome shotgun (WGS) entry which is preliminary data.</text>
</comment>
<dbReference type="SMART" id="SM00712">
    <property type="entry name" value="PUR"/>
    <property type="match status" value="1"/>
</dbReference>
<name>A0A953L816_9BACT</name>
<gene>
    <name evidence="4" type="ORF">KUV50_03620</name>
</gene>
<feature type="region of interest" description="Disordered" evidence="3">
    <location>
        <begin position="96"/>
        <end position="130"/>
    </location>
</feature>
<evidence type="ECO:0000256" key="1">
    <source>
        <dbReference type="ARBA" id="ARBA00009251"/>
    </source>
</evidence>
<dbReference type="GO" id="GO:0032422">
    <property type="term" value="F:purine-rich negative regulatory element binding"/>
    <property type="evidence" value="ECO:0007669"/>
    <property type="project" value="InterPro"/>
</dbReference>
<dbReference type="Gene3D" id="3.10.450.700">
    <property type="match status" value="1"/>
</dbReference>
<evidence type="ECO:0000256" key="2">
    <source>
        <dbReference type="ARBA" id="ARBA00023125"/>
    </source>
</evidence>
<protein>
    <submittedName>
        <fullName evidence="4">PUR family DNA/RNA-binding protein</fullName>
    </submittedName>
</protein>
<dbReference type="AlphaFoldDB" id="A0A953L816"/>
<proteinExistence type="inferred from homology"/>
<dbReference type="GO" id="GO:0000977">
    <property type="term" value="F:RNA polymerase II transcription regulatory region sequence-specific DNA binding"/>
    <property type="evidence" value="ECO:0007669"/>
    <property type="project" value="InterPro"/>
</dbReference>
<evidence type="ECO:0000256" key="3">
    <source>
        <dbReference type="SAM" id="MobiDB-lite"/>
    </source>
</evidence>
<dbReference type="EMBL" id="JAHVHU010000004">
    <property type="protein sequence ID" value="MBY5957210.1"/>
    <property type="molecule type" value="Genomic_DNA"/>
</dbReference>
<dbReference type="Proteomes" id="UP000753961">
    <property type="component" value="Unassembled WGS sequence"/>
</dbReference>
<evidence type="ECO:0000313" key="4">
    <source>
        <dbReference type="EMBL" id="MBY5957210.1"/>
    </source>
</evidence>
<keyword evidence="2" id="KW-0238">DNA-binding</keyword>
<keyword evidence="5" id="KW-1185">Reference proteome</keyword>
<organism evidence="4 5">
    <name type="scientific">Membranihabitans marinus</name>
    <dbReference type="NCBI Taxonomy" id="1227546"/>
    <lineage>
        <taxon>Bacteria</taxon>
        <taxon>Pseudomonadati</taxon>
        <taxon>Bacteroidota</taxon>
        <taxon>Saprospiria</taxon>
        <taxon>Saprospirales</taxon>
        <taxon>Saprospiraceae</taxon>
        <taxon>Membranihabitans</taxon>
    </lineage>
</organism>
<sequence length="130" mass="15463">MVEKGKSGHLDNVFSQKVNAGKRRTYFFDVKETQGEDFYVTITESTRRSDGNGYNRHKIFLYKEDFNRFQEGLDNAINHIKTELLPDYDYEEFDRKHEEWEKENKDNESHEDGETSTDSFSPDSADEMEW</sequence>
<accession>A0A953L816</accession>
<feature type="compositionally biased region" description="Basic and acidic residues" evidence="3">
    <location>
        <begin position="96"/>
        <end position="113"/>
    </location>
</feature>
<comment type="similarity">
    <text evidence="1">Belongs to the PUR DNA-binding protein family.</text>
</comment>